<organism evidence="2 3">
    <name type="scientific">Yersinia intermedia</name>
    <dbReference type="NCBI Taxonomy" id="631"/>
    <lineage>
        <taxon>Bacteria</taxon>
        <taxon>Pseudomonadati</taxon>
        <taxon>Pseudomonadota</taxon>
        <taxon>Gammaproteobacteria</taxon>
        <taxon>Enterobacterales</taxon>
        <taxon>Yersiniaceae</taxon>
        <taxon>Yersinia</taxon>
    </lineage>
</organism>
<evidence type="ECO:0000313" key="3">
    <source>
        <dbReference type="Proteomes" id="UP000196440"/>
    </source>
</evidence>
<dbReference type="Proteomes" id="UP000196440">
    <property type="component" value="Unassembled WGS sequence"/>
</dbReference>
<dbReference type="EMBL" id="NHOI01000013">
    <property type="protein sequence ID" value="OVZ86561.1"/>
    <property type="molecule type" value="Genomic_DNA"/>
</dbReference>
<reference evidence="2 3" key="1">
    <citation type="submission" date="2017-05" db="EMBL/GenBank/DDBJ databases">
        <title>Whole genome sequencing of Yersinia kristensenii.</title>
        <authorList>
            <person name="Campioni F."/>
        </authorList>
    </citation>
    <scope>NUCLEOTIDE SEQUENCE [LARGE SCALE GENOMIC DNA]</scope>
    <source>
        <strain evidence="2 3">CFSAN060536</strain>
    </source>
</reference>
<gene>
    <name evidence="2" type="ORF">CBW57_11455</name>
</gene>
<name>A0A209A1F0_YERIN</name>
<dbReference type="Gene3D" id="3.90.550.10">
    <property type="entry name" value="Spore Coat Polysaccharide Biosynthesis Protein SpsA, Chain A"/>
    <property type="match status" value="1"/>
</dbReference>
<evidence type="ECO:0000313" key="2">
    <source>
        <dbReference type="EMBL" id="OVZ86561.1"/>
    </source>
</evidence>
<dbReference type="AlphaFoldDB" id="A0A209A1F0"/>
<dbReference type="RefSeq" id="WP_087815950.1">
    <property type="nucleotide sequence ID" value="NZ_CBCPKE010000005.1"/>
</dbReference>
<dbReference type="InterPro" id="IPR029044">
    <property type="entry name" value="Nucleotide-diphossugar_trans"/>
</dbReference>
<dbReference type="InterPro" id="IPR001173">
    <property type="entry name" value="Glyco_trans_2-like"/>
</dbReference>
<evidence type="ECO:0000259" key="1">
    <source>
        <dbReference type="Pfam" id="PF00535"/>
    </source>
</evidence>
<sequence length="130" mass="14628">MSQLDTLLISDNATELFDDDLLNLSYNDSRVVIHRDKVNIGANANIAKCFELVTGNWMWLLSDDDCIKPNALSIIKKCINKGSADFNNFSSELLKTKRTDLICESFDGYLDSIGNNFSNHLLISNNVFNM</sequence>
<comment type="caution">
    <text evidence="2">The sequence shown here is derived from an EMBL/GenBank/DDBJ whole genome shotgun (WGS) entry which is preliminary data.</text>
</comment>
<accession>A0A209A1F0</accession>
<dbReference type="SUPFAM" id="SSF53448">
    <property type="entry name" value="Nucleotide-diphospho-sugar transferases"/>
    <property type="match status" value="1"/>
</dbReference>
<protein>
    <recommendedName>
        <fullName evidence="1">Glycosyltransferase 2-like domain-containing protein</fullName>
    </recommendedName>
</protein>
<dbReference type="Pfam" id="PF00535">
    <property type="entry name" value="Glycos_transf_2"/>
    <property type="match status" value="1"/>
</dbReference>
<proteinExistence type="predicted"/>
<feature type="domain" description="Glycosyltransferase 2-like" evidence="1">
    <location>
        <begin position="7"/>
        <end position="85"/>
    </location>
</feature>